<evidence type="ECO:0000256" key="2">
    <source>
        <dbReference type="ARBA" id="ARBA00022448"/>
    </source>
</evidence>
<reference evidence="9 10" key="1">
    <citation type="submission" date="2017-06" db="EMBL/GenBank/DDBJ databases">
        <authorList>
            <person name="Kim H.J."/>
            <person name="Triplett B.A."/>
        </authorList>
    </citation>
    <scope>NUCLEOTIDE SEQUENCE [LARGE SCALE GENOMIC DNA]</scope>
    <source>
        <strain evidence="9 10">B29T1</strain>
    </source>
</reference>
<evidence type="ECO:0000313" key="10">
    <source>
        <dbReference type="Proteomes" id="UP000197065"/>
    </source>
</evidence>
<dbReference type="PANTHER" id="PTHR42718:SF46">
    <property type="entry name" value="BLR6921 PROTEIN"/>
    <property type="match status" value="1"/>
</dbReference>
<dbReference type="Proteomes" id="UP000197065">
    <property type="component" value="Unassembled WGS sequence"/>
</dbReference>
<keyword evidence="5 7" id="KW-1133">Transmembrane helix</keyword>
<dbReference type="Gene3D" id="1.20.1720.10">
    <property type="entry name" value="Multidrug resistance protein D"/>
    <property type="match status" value="1"/>
</dbReference>
<gene>
    <name evidence="9" type="ORF">SAMN07250955_1157</name>
</gene>
<sequence length="465" mass="48989">MRVSSVSAVALLVASTFFMENLDATVIVTALPAMAHSFDVGPVDLNVGISSYILTLAVLIPASGWVADRFGARPVFSAAITIFTLASVLCGLAPNLWSFVAARILQGAGGAMMVPVGRLVVLRSTAKRDLMRAIATITWPGLAAPVLGPPLGGFITSYTSWRWIFFLNLPLGILALLLAFKIVPATVGDRGRPFDLPGFFLTGLACMGVMAGVEMLSHGGNTSWLAPLVLLCGAALVLAAIYHARHRRQPLLDLRAMARMSYRMTILSGSLFRIAIAAIPFLLPLLFQLGYGLSAFHAGQLLLVVFAGNLAMKPMTTPLLKRFSFKQVLVGNGLLVILTTLGCAFVSPLSAPLLTMLLLFVSGLCRSMQFTALNTLAFADVPEGEMSGANAFYNMIQQMGLGMGVAVGALSLRLGGILAGGDGATPTLLDFRLAFFAVAALAVVALFNVRDLHPAAGDAVRPGAR</sequence>
<keyword evidence="4 7" id="KW-0812">Transmembrane</keyword>
<evidence type="ECO:0000256" key="1">
    <source>
        <dbReference type="ARBA" id="ARBA00004651"/>
    </source>
</evidence>
<dbReference type="Pfam" id="PF07690">
    <property type="entry name" value="MFS_1"/>
    <property type="match status" value="1"/>
</dbReference>
<feature type="transmembrane region" description="Helical" evidence="7">
    <location>
        <begin position="353"/>
        <end position="379"/>
    </location>
</feature>
<evidence type="ECO:0000313" key="9">
    <source>
        <dbReference type="EMBL" id="SNB76350.1"/>
    </source>
</evidence>
<feature type="transmembrane region" description="Helical" evidence="7">
    <location>
        <begin position="265"/>
        <end position="283"/>
    </location>
</feature>
<dbReference type="EMBL" id="FYEH01000015">
    <property type="protein sequence ID" value="SNB76350.1"/>
    <property type="molecule type" value="Genomic_DNA"/>
</dbReference>
<dbReference type="AlphaFoldDB" id="A0A212RUG8"/>
<evidence type="ECO:0000256" key="4">
    <source>
        <dbReference type="ARBA" id="ARBA00022692"/>
    </source>
</evidence>
<feature type="transmembrane region" description="Helical" evidence="7">
    <location>
        <begin position="328"/>
        <end position="347"/>
    </location>
</feature>
<comment type="subcellular location">
    <subcellularLocation>
        <location evidence="1">Cell membrane</location>
        <topology evidence="1">Multi-pass membrane protein</topology>
    </subcellularLocation>
</comment>
<dbReference type="GO" id="GO:0022857">
    <property type="term" value="F:transmembrane transporter activity"/>
    <property type="evidence" value="ECO:0007669"/>
    <property type="project" value="InterPro"/>
</dbReference>
<evidence type="ECO:0000256" key="3">
    <source>
        <dbReference type="ARBA" id="ARBA00022475"/>
    </source>
</evidence>
<feature type="transmembrane region" description="Helical" evidence="7">
    <location>
        <begin position="224"/>
        <end position="244"/>
    </location>
</feature>
<feature type="transmembrane region" description="Helical" evidence="7">
    <location>
        <begin position="161"/>
        <end position="182"/>
    </location>
</feature>
<protein>
    <submittedName>
        <fullName evidence="9">Drug resistance transporter, EmrB/QacA subfamily</fullName>
    </submittedName>
</protein>
<feature type="transmembrane region" description="Helical" evidence="7">
    <location>
        <begin position="194"/>
        <end position="212"/>
    </location>
</feature>
<feature type="transmembrane region" description="Helical" evidence="7">
    <location>
        <begin position="47"/>
        <end position="67"/>
    </location>
</feature>
<feature type="transmembrane region" description="Helical" evidence="7">
    <location>
        <begin position="100"/>
        <end position="121"/>
    </location>
</feature>
<dbReference type="SUPFAM" id="SSF103473">
    <property type="entry name" value="MFS general substrate transporter"/>
    <property type="match status" value="1"/>
</dbReference>
<dbReference type="InterPro" id="IPR020846">
    <property type="entry name" value="MFS_dom"/>
</dbReference>
<feature type="transmembrane region" description="Helical" evidence="7">
    <location>
        <begin position="74"/>
        <end position="94"/>
    </location>
</feature>
<keyword evidence="3" id="KW-1003">Cell membrane</keyword>
<organism evidence="9 10">
    <name type="scientific">Arboricoccus pini</name>
    <dbReference type="NCBI Taxonomy" id="1963835"/>
    <lineage>
        <taxon>Bacteria</taxon>
        <taxon>Pseudomonadati</taxon>
        <taxon>Pseudomonadota</taxon>
        <taxon>Alphaproteobacteria</taxon>
        <taxon>Geminicoccales</taxon>
        <taxon>Geminicoccaceae</taxon>
        <taxon>Arboricoccus</taxon>
    </lineage>
</organism>
<feature type="transmembrane region" description="Helical" evidence="7">
    <location>
        <begin position="400"/>
        <end position="419"/>
    </location>
</feature>
<evidence type="ECO:0000256" key="6">
    <source>
        <dbReference type="ARBA" id="ARBA00023136"/>
    </source>
</evidence>
<evidence type="ECO:0000256" key="7">
    <source>
        <dbReference type="SAM" id="Phobius"/>
    </source>
</evidence>
<accession>A0A212RUG8</accession>
<keyword evidence="2" id="KW-0813">Transport</keyword>
<feature type="transmembrane region" description="Helical" evidence="7">
    <location>
        <begin position="133"/>
        <end position="155"/>
    </location>
</feature>
<feature type="transmembrane region" description="Helical" evidence="7">
    <location>
        <begin position="431"/>
        <end position="449"/>
    </location>
</feature>
<keyword evidence="6 7" id="KW-0472">Membrane</keyword>
<dbReference type="InterPro" id="IPR011701">
    <property type="entry name" value="MFS"/>
</dbReference>
<name>A0A212RUG8_9PROT</name>
<dbReference type="InterPro" id="IPR036259">
    <property type="entry name" value="MFS_trans_sf"/>
</dbReference>
<dbReference type="GO" id="GO:0005886">
    <property type="term" value="C:plasma membrane"/>
    <property type="evidence" value="ECO:0007669"/>
    <property type="project" value="UniProtKB-SubCell"/>
</dbReference>
<evidence type="ECO:0000259" key="8">
    <source>
        <dbReference type="PROSITE" id="PS50850"/>
    </source>
</evidence>
<dbReference type="PANTHER" id="PTHR42718">
    <property type="entry name" value="MAJOR FACILITATOR SUPERFAMILY MULTIDRUG TRANSPORTER MFSC"/>
    <property type="match status" value="1"/>
</dbReference>
<proteinExistence type="predicted"/>
<feature type="transmembrane region" description="Helical" evidence="7">
    <location>
        <begin position="289"/>
        <end position="307"/>
    </location>
</feature>
<dbReference type="Gene3D" id="1.20.1250.20">
    <property type="entry name" value="MFS general substrate transporter like domains"/>
    <property type="match status" value="1"/>
</dbReference>
<keyword evidence="10" id="KW-1185">Reference proteome</keyword>
<dbReference type="PROSITE" id="PS50850">
    <property type="entry name" value="MFS"/>
    <property type="match status" value="1"/>
</dbReference>
<feature type="domain" description="Major facilitator superfamily (MFS) profile" evidence="8">
    <location>
        <begin position="9"/>
        <end position="457"/>
    </location>
</feature>
<evidence type="ECO:0000256" key="5">
    <source>
        <dbReference type="ARBA" id="ARBA00022989"/>
    </source>
</evidence>